<feature type="region of interest" description="Disordered" evidence="1">
    <location>
        <begin position="1"/>
        <end position="42"/>
    </location>
</feature>
<feature type="compositionally biased region" description="Basic and acidic residues" evidence="1">
    <location>
        <begin position="17"/>
        <end position="42"/>
    </location>
</feature>
<dbReference type="AlphaFoldDB" id="E4XMF3"/>
<evidence type="ECO:0000313" key="2">
    <source>
        <dbReference type="EMBL" id="CBY11160.1"/>
    </source>
</evidence>
<gene>
    <name evidence="2" type="ORF">GSOID_T00015343001</name>
</gene>
<feature type="compositionally biased region" description="Basic and acidic residues" evidence="1">
    <location>
        <begin position="430"/>
        <end position="440"/>
    </location>
</feature>
<evidence type="ECO:0000313" key="3">
    <source>
        <dbReference type="Proteomes" id="UP000001307"/>
    </source>
</evidence>
<organism evidence="2">
    <name type="scientific">Oikopleura dioica</name>
    <name type="common">Tunicate</name>
    <dbReference type="NCBI Taxonomy" id="34765"/>
    <lineage>
        <taxon>Eukaryota</taxon>
        <taxon>Metazoa</taxon>
        <taxon>Chordata</taxon>
        <taxon>Tunicata</taxon>
        <taxon>Appendicularia</taxon>
        <taxon>Copelata</taxon>
        <taxon>Oikopleuridae</taxon>
        <taxon>Oikopleura</taxon>
    </lineage>
</organism>
<feature type="region of interest" description="Disordered" evidence="1">
    <location>
        <begin position="397"/>
        <end position="440"/>
    </location>
</feature>
<dbReference type="EMBL" id="FN653077">
    <property type="protein sequence ID" value="CBY11160.1"/>
    <property type="molecule type" value="Genomic_DNA"/>
</dbReference>
<accession>E4XMF3</accession>
<protein>
    <submittedName>
        <fullName evidence="2">Uncharacterized protein</fullName>
    </submittedName>
</protein>
<dbReference type="InParanoid" id="E4XMF3"/>
<dbReference type="Proteomes" id="UP000001307">
    <property type="component" value="Unassembled WGS sequence"/>
</dbReference>
<reference evidence="2" key="1">
    <citation type="journal article" date="2010" name="Science">
        <title>Plasticity of animal genome architecture unmasked by rapid evolution of a pelagic tunicate.</title>
        <authorList>
            <person name="Denoeud F."/>
            <person name="Henriet S."/>
            <person name="Mungpakdee S."/>
            <person name="Aury J.M."/>
            <person name="Da Silva C."/>
            <person name="Brinkmann H."/>
            <person name="Mikhaleva J."/>
            <person name="Olsen L.C."/>
            <person name="Jubin C."/>
            <person name="Canestro C."/>
            <person name="Bouquet J.M."/>
            <person name="Danks G."/>
            <person name="Poulain J."/>
            <person name="Campsteijn C."/>
            <person name="Adamski M."/>
            <person name="Cross I."/>
            <person name="Yadetie F."/>
            <person name="Muffato M."/>
            <person name="Louis A."/>
            <person name="Butcher S."/>
            <person name="Tsagkogeorga G."/>
            <person name="Konrad A."/>
            <person name="Singh S."/>
            <person name="Jensen M.F."/>
            <person name="Cong E.H."/>
            <person name="Eikeseth-Otteraa H."/>
            <person name="Noel B."/>
            <person name="Anthouard V."/>
            <person name="Porcel B.M."/>
            <person name="Kachouri-Lafond R."/>
            <person name="Nishino A."/>
            <person name="Ugolini M."/>
            <person name="Chourrout P."/>
            <person name="Nishida H."/>
            <person name="Aasland R."/>
            <person name="Huzurbazar S."/>
            <person name="Westhof E."/>
            <person name="Delsuc F."/>
            <person name="Lehrach H."/>
            <person name="Reinhardt R."/>
            <person name="Weissenbach J."/>
            <person name="Roy S.W."/>
            <person name="Artiguenave F."/>
            <person name="Postlethwait J.H."/>
            <person name="Manak J.R."/>
            <person name="Thompson E.M."/>
            <person name="Jaillon O."/>
            <person name="Du Pasquier L."/>
            <person name="Boudinot P."/>
            <person name="Liberles D.A."/>
            <person name="Volff J.N."/>
            <person name="Philippe H."/>
            <person name="Lenhard B."/>
            <person name="Roest Crollius H."/>
            <person name="Wincker P."/>
            <person name="Chourrout D."/>
        </authorList>
    </citation>
    <scope>NUCLEOTIDE SEQUENCE [LARGE SCALE GENOMIC DNA]</scope>
</reference>
<keyword evidence="3" id="KW-1185">Reference proteome</keyword>
<dbReference type="OrthoDB" id="10156095at2759"/>
<sequence>MNNEPEIIAEEALAGSDSEHAEQVEAEKSKDPDDLEPQEHKESKELELEILIELVRSIEKNLNHGAALPQKAITIHGKTEHEKIENLAKEASRSFGDSQEMPPRALRILTKARNSGIEGSKMLLCFQAIARITQNDVIEMNRRSASTNKAGIDQLKSEMYEEVQPRLFGLAKEVFDSEVFSSEAICNWAKAMEPAEAENIPKEDLKSLEKDIEWILTRLWGRAAGSIYRMILAKCEPIRESNSRTSQRMTMAYHIWNLRFKGILRLSFEDRKKQSSVEEDICVAISQSIHSRILYMISNTRCIYPDLLITAARTAFTHLSTLFGKTNPLSEILQDFLANADSNSDFTVWEAIRKLRNLWPARRNIATVRYDALNLSAIDDRIEIGLENPDSLNNTTYAKRFWQSDPRQTSLTNKRKRSNDNENMGGNRYRNPESEAARPL</sequence>
<evidence type="ECO:0000256" key="1">
    <source>
        <dbReference type="SAM" id="MobiDB-lite"/>
    </source>
</evidence>
<proteinExistence type="predicted"/>
<name>E4XMF3_OIKDI</name>